<proteinExistence type="predicted"/>
<dbReference type="InterPro" id="IPR011051">
    <property type="entry name" value="RmlC_Cupin_sf"/>
</dbReference>
<evidence type="ECO:0000256" key="2">
    <source>
        <dbReference type="ARBA" id="ARBA00022833"/>
    </source>
</evidence>
<protein>
    <submittedName>
        <fullName evidence="3">Mannose-6-phosphate isomerase</fullName>
    </submittedName>
</protein>
<dbReference type="GeneID" id="24256078"/>
<dbReference type="EMBL" id="HG938353">
    <property type="protein sequence ID" value="CDN49128.1"/>
    <property type="molecule type" value="Genomic_DNA"/>
</dbReference>
<dbReference type="eggNOG" id="COG1482">
    <property type="taxonomic scope" value="Bacteria"/>
</dbReference>
<name>A0A068SSC4_NEOGA</name>
<evidence type="ECO:0000256" key="1">
    <source>
        <dbReference type="ARBA" id="ARBA00022723"/>
    </source>
</evidence>
<dbReference type="GO" id="GO:0016853">
    <property type="term" value="F:isomerase activity"/>
    <property type="evidence" value="ECO:0007669"/>
    <property type="project" value="UniProtKB-KW"/>
</dbReference>
<dbReference type="GO" id="GO:0046872">
    <property type="term" value="F:metal ion binding"/>
    <property type="evidence" value="ECO:0007669"/>
    <property type="project" value="UniProtKB-KW"/>
</dbReference>
<keyword evidence="4" id="KW-1185">Reference proteome</keyword>
<dbReference type="AlphaFoldDB" id="A0A068SSC4"/>
<dbReference type="CDD" id="cd07010">
    <property type="entry name" value="cupin_PMI_type_I_N_bac"/>
    <property type="match status" value="1"/>
</dbReference>
<reference evidence="4" key="1">
    <citation type="journal article" date="2014" name="BMC Genomics">
        <title>Genome sequencing of two Neorhizobium galegae strains reveals a noeT gene responsible for the unusual acetylation of the nodulation factors.</title>
        <authorList>
            <person name="Osterman J."/>
            <person name="Marsh J."/>
            <person name="Laine P.K."/>
            <person name="Zeng Z."/>
            <person name="Alatalo E."/>
            <person name="Sullivan J.T."/>
            <person name="Young J.P."/>
            <person name="Thomas-Oates J."/>
            <person name="Paulin L."/>
            <person name="Lindstrom K."/>
        </authorList>
    </citation>
    <scope>NUCLEOTIDE SEQUENCE [LARGE SCALE GENOMIC DNA]</scope>
    <source>
        <strain evidence="4">HAMBI 540</strain>
    </source>
</reference>
<gene>
    <name evidence="3" type="ORF">RG540_CH29620</name>
</gene>
<sequence>MTFEHANVRTSCKPWGSHDLRPWNRSGSPDAAIGELRFDRAETQAPDPALLLKLLFTKQKLSIQVHPDDAFAQTMGLANGKTEAWYVLSAEDGAQVAIGLDRPLTQSQLRDAITDGSIADLVKWQPAEPGDVFFVPAGTIHAIGAGLVIAEIQQRSDTTFRLFDHGRSRELHVEQAVAVADLEPARMDKMPVHLTVERMKLVSCAFFVLERIDLPPDANWELQAQRETWGLVTAGDATIGSMHAGIGDAFFAETDQAVIKVGRNGLTILLAYADSAPQPGLLRDLDDRKSDHAIRDLTLAGISSRKPASVPLRSMEGHP</sequence>
<dbReference type="RefSeq" id="WP_038589232.1">
    <property type="nucleotide sequence ID" value="NZ_HG938353.1"/>
</dbReference>
<dbReference type="OrthoDB" id="9808275at2"/>
<dbReference type="InterPro" id="IPR014710">
    <property type="entry name" value="RmlC-like_jellyroll"/>
</dbReference>
<keyword evidence="2" id="KW-0862">Zinc</keyword>
<keyword evidence="1" id="KW-0479">Metal-binding</keyword>
<dbReference type="SUPFAM" id="SSF51182">
    <property type="entry name" value="RmlC-like cupins"/>
    <property type="match status" value="1"/>
</dbReference>
<evidence type="ECO:0000313" key="3">
    <source>
        <dbReference type="EMBL" id="CDN49128.1"/>
    </source>
</evidence>
<dbReference type="PANTHER" id="PTHR42742">
    <property type="entry name" value="TRANSCRIPTIONAL REPRESSOR MPRA"/>
    <property type="match status" value="1"/>
</dbReference>
<dbReference type="InterPro" id="IPR051804">
    <property type="entry name" value="Carb_Metab_Reg_Kinase/Isom"/>
</dbReference>
<organism evidence="3 4">
    <name type="scientific">Neorhizobium galegae bv. orientalis str. HAMBI 540</name>
    <dbReference type="NCBI Taxonomy" id="1028800"/>
    <lineage>
        <taxon>Bacteria</taxon>
        <taxon>Pseudomonadati</taxon>
        <taxon>Pseudomonadota</taxon>
        <taxon>Alphaproteobacteria</taxon>
        <taxon>Hyphomicrobiales</taxon>
        <taxon>Rhizobiaceae</taxon>
        <taxon>Rhizobium/Agrobacterium group</taxon>
        <taxon>Neorhizobium</taxon>
    </lineage>
</organism>
<dbReference type="KEGG" id="ngg:RG540_CH29620"/>
<dbReference type="PATRIC" id="fig|1028800.3.peg.3001"/>
<dbReference type="PANTHER" id="PTHR42742:SF3">
    <property type="entry name" value="FRUCTOKINASE"/>
    <property type="match status" value="1"/>
</dbReference>
<keyword evidence="3" id="KW-0413">Isomerase</keyword>
<dbReference type="Gene3D" id="2.60.120.10">
    <property type="entry name" value="Jelly Rolls"/>
    <property type="match status" value="1"/>
</dbReference>
<evidence type="ECO:0000313" key="4">
    <source>
        <dbReference type="Proteomes" id="UP000028181"/>
    </source>
</evidence>
<accession>A0A068SSC4</accession>
<dbReference type="HOGENOM" id="CLU_020529_0_1_5"/>
<dbReference type="Proteomes" id="UP000028181">
    <property type="component" value="Chromosome I"/>
</dbReference>